<sequence>MPRLANNRVGVEELEVDKGEEEPHADEVSQMKASASTPTLEAAKAQRQKELLRKKKGERRAHAKQRAAEKQRRLDEKKQKRELKRMIEEDAPAIDRADTSTPCFGTEVSTRMEGVVDSNLIVRPLGDSSNSSAIEIVPKKVKEPSHDSAALTIQKALKKNFKRCRTMFRQSPRVFTEEIVDPPPTEEEEHSNTMLDPVPTTTELGPSNESFAAVVPTPDRPEVVIPPLDLPHLKPSSSPRARSSTSSSRSCSSSCSCSDQGTCSSCSSSCSCSSSSSSFDTNRSSRRRRQSDRSARSSIEDQKRRRHTTRSARRNTHSVDSGPSYSLLPDLQSMDETQYGELHHCMATRIQALVRGCYGRAKAQRRQLEVDEEIRDEALHDLQQEGVVKIQTRTRGVLVRKKMPISDKERRRRRRRRSQLQSTSPARSVQEESDVERGVYSDPDEIGEWPQEVDLEALDDWHDLNQLVTAEESVTQTQFLAKDRLRVFCGTWNMHAKKPTDDLRLWIRLNRYHIVAVGSEECVNSIAKSVVFTSKKSWEDQLRNTLGVDYILVASHALTAIHNVVFAHTSILPLLGSIHSDAVATGLGNQLGNKGGVGIAFTVGYTSFAFVNCHFDAHQRNVSKRNGNFYRINHELKLSSSPSASLSPPNEVSVAPLTSGSPSRDGLQGLGRTSVNRFSMPSVVNGVSAGSKRTVSDLFDRVFWYGDLNYRINGTRRMVDTLLLRNQYEVLHANDQLQREMKAGNVFPHFREGQLNFRPTYKFDKRSDVYDSSSKQRIPSWTDRVLYLSNDKLHDIELLSYRSQTNFRTSDHRPVCATFQVKFSATGVAESLQSPRQSGKPDDNLVASQACSIQ</sequence>
<dbReference type="Proteomes" id="UP000704712">
    <property type="component" value="Unassembled WGS sequence"/>
</dbReference>
<feature type="compositionally biased region" description="Low complexity" evidence="1">
    <location>
        <begin position="639"/>
        <end position="649"/>
    </location>
</feature>
<feature type="compositionally biased region" description="Polar residues" evidence="1">
    <location>
        <begin position="199"/>
        <end position="210"/>
    </location>
</feature>
<feature type="compositionally biased region" description="Low complexity" evidence="1">
    <location>
        <begin position="236"/>
        <end position="282"/>
    </location>
</feature>
<comment type="caution">
    <text evidence="3">The sequence shown here is derived from an EMBL/GenBank/DDBJ whole genome shotgun (WGS) entry which is preliminary data.</text>
</comment>
<dbReference type="AlphaFoldDB" id="A0A8S9V2Y2"/>
<dbReference type="SMART" id="SM00128">
    <property type="entry name" value="IPPc"/>
    <property type="match status" value="1"/>
</dbReference>
<feature type="region of interest" description="Disordered" evidence="1">
    <location>
        <begin position="179"/>
        <end position="330"/>
    </location>
</feature>
<protein>
    <recommendedName>
        <fullName evidence="2">Inositol polyphosphate-related phosphatase domain-containing protein</fullName>
    </recommendedName>
</protein>
<evidence type="ECO:0000313" key="3">
    <source>
        <dbReference type="EMBL" id="KAF4146933.1"/>
    </source>
</evidence>
<dbReference type="PANTHER" id="PTHR11200">
    <property type="entry name" value="INOSITOL 5-PHOSPHATASE"/>
    <property type="match status" value="1"/>
</dbReference>
<evidence type="ECO:0000256" key="1">
    <source>
        <dbReference type="SAM" id="MobiDB-lite"/>
    </source>
</evidence>
<dbReference type="GO" id="GO:0004439">
    <property type="term" value="F:phosphatidylinositol-4,5-bisphosphate 5-phosphatase activity"/>
    <property type="evidence" value="ECO:0007669"/>
    <property type="project" value="TreeGrafter"/>
</dbReference>
<feature type="region of interest" description="Disordered" evidence="1">
    <location>
        <begin position="402"/>
        <end position="446"/>
    </location>
</feature>
<feature type="compositionally biased region" description="Basic and acidic residues" evidence="1">
    <location>
        <begin position="291"/>
        <end position="303"/>
    </location>
</feature>
<accession>A0A8S9V2Y2</accession>
<feature type="region of interest" description="Disordered" evidence="1">
    <location>
        <begin position="639"/>
        <end position="671"/>
    </location>
</feature>
<dbReference type="PANTHER" id="PTHR11200:SF275">
    <property type="entry name" value="LD06095P"/>
    <property type="match status" value="1"/>
</dbReference>
<dbReference type="GO" id="GO:0046856">
    <property type="term" value="P:phosphatidylinositol dephosphorylation"/>
    <property type="evidence" value="ECO:0007669"/>
    <property type="project" value="InterPro"/>
</dbReference>
<feature type="compositionally biased region" description="Basic residues" evidence="1">
    <location>
        <begin position="304"/>
        <end position="316"/>
    </location>
</feature>
<dbReference type="InterPro" id="IPR000300">
    <property type="entry name" value="IPPc"/>
</dbReference>
<feature type="region of interest" description="Disordered" evidence="1">
    <location>
        <begin position="1"/>
        <end position="106"/>
    </location>
</feature>
<feature type="compositionally biased region" description="Basic and acidic residues" evidence="1">
    <location>
        <begin position="66"/>
        <end position="98"/>
    </location>
</feature>
<dbReference type="InterPro" id="IPR036691">
    <property type="entry name" value="Endo/exonu/phosph_ase_sf"/>
</dbReference>
<evidence type="ECO:0000259" key="2">
    <source>
        <dbReference type="SMART" id="SM00128"/>
    </source>
</evidence>
<name>A0A8S9V2Y2_PHYIN</name>
<dbReference type="PROSITE" id="PS50096">
    <property type="entry name" value="IQ"/>
    <property type="match status" value="2"/>
</dbReference>
<feature type="compositionally biased region" description="Basic residues" evidence="1">
    <location>
        <begin position="52"/>
        <end position="65"/>
    </location>
</feature>
<evidence type="ECO:0000313" key="4">
    <source>
        <dbReference type="Proteomes" id="UP000704712"/>
    </source>
</evidence>
<dbReference type="SUPFAM" id="SSF56219">
    <property type="entry name" value="DNase I-like"/>
    <property type="match status" value="1"/>
</dbReference>
<feature type="compositionally biased region" description="Acidic residues" evidence="1">
    <location>
        <begin position="179"/>
        <end position="189"/>
    </location>
</feature>
<dbReference type="EMBL" id="JAACNO010000540">
    <property type="protein sequence ID" value="KAF4146933.1"/>
    <property type="molecule type" value="Genomic_DNA"/>
</dbReference>
<reference evidence="3" key="1">
    <citation type="submission" date="2020-03" db="EMBL/GenBank/DDBJ databases">
        <title>Hybrid Assembly of Korean Phytophthora infestans isolates.</title>
        <authorList>
            <person name="Prokchorchik M."/>
            <person name="Lee Y."/>
            <person name="Seo J."/>
            <person name="Cho J.-H."/>
            <person name="Park Y.-E."/>
            <person name="Jang D.-C."/>
            <person name="Im J.-S."/>
            <person name="Choi J.-G."/>
            <person name="Park H.-J."/>
            <person name="Lee G.-B."/>
            <person name="Lee Y.-G."/>
            <person name="Hong S.-Y."/>
            <person name="Cho K."/>
            <person name="Sohn K.H."/>
        </authorList>
    </citation>
    <scope>NUCLEOTIDE SEQUENCE</scope>
    <source>
        <strain evidence="3">KR_2_A2</strain>
    </source>
</reference>
<proteinExistence type="predicted"/>
<organism evidence="3 4">
    <name type="scientific">Phytophthora infestans</name>
    <name type="common">Potato late blight agent</name>
    <name type="synonym">Botrytis infestans</name>
    <dbReference type="NCBI Taxonomy" id="4787"/>
    <lineage>
        <taxon>Eukaryota</taxon>
        <taxon>Sar</taxon>
        <taxon>Stramenopiles</taxon>
        <taxon>Oomycota</taxon>
        <taxon>Peronosporomycetes</taxon>
        <taxon>Peronosporales</taxon>
        <taxon>Peronosporaceae</taxon>
        <taxon>Phytophthora</taxon>
    </lineage>
</organism>
<dbReference type="Pfam" id="PF22669">
    <property type="entry name" value="Exo_endo_phos2"/>
    <property type="match status" value="1"/>
</dbReference>
<gene>
    <name evidence="3" type="ORF">GN958_ATG03820</name>
</gene>
<dbReference type="InterPro" id="IPR046985">
    <property type="entry name" value="IP5"/>
</dbReference>
<dbReference type="Gene3D" id="3.60.10.10">
    <property type="entry name" value="Endonuclease/exonuclease/phosphatase"/>
    <property type="match status" value="1"/>
</dbReference>
<feature type="region of interest" description="Disordered" evidence="1">
    <location>
        <begin position="832"/>
        <end position="854"/>
    </location>
</feature>
<feature type="domain" description="Inositol polyphosphate-related phosphatase" evidence="2">
    <location>
        <begin position="483"/>
        <end position="827"/>
    </location>
</feature>